<comment type="similarity">
    <text evidence="1">Belongs to the SorC transcriptional regulatory family.</text>
</comment>
<dbReference type="GO" id="GO:0006355">
    <property type="term" value="P:regulation of DNA-templated transcription"/>
    <property type="evidence" value="ECO:0007669"/>
    <property type="project" value="InterPro"/>
</dbReference>
<evidence type="ECO:0000259" key="5">
    <source>
        <dbReference type="Pfam" id="PF04198"/>
    </source>
</evidence>
<dbReference type="Pfam" id="PF13545">
    <property type="entry name" value="HTH_Crp_2"/>
    <property type="match status" value="1"/>
</dbReference>
<evidence type="ECO:0000313" key="7">
    <source>
        <dbReference type="EMBL" id="GGK91388.1"/>
    </source>
</evidence>
<dbReference type="InterPro" id="IPR013324">
    <property type="entry name" value="RNA_pol_sigma_r3/r4-like"/>
</dbReference>
<keyword evidence="8" id="KW-1185">Reference proteome</keyword>
<dbReference type="InterPro" id="IPR036388">
    <property type="entry name" value="WH-like_DNA-bd_sf"/>
</dbReference>
<dbReference type="GO" id="GO:0030246">
    <property type="term" value="F:carbohydrate binding"/>
    <property type="evidence" value="ECO:0007669"/>
    <property type="project" value="InterPro"/>
</dbReference>
<dbReference type="PANTHER" id="PTHR34294">
    <property type="entry name" value="TRANSCRIPTIONAL REGULATOR-RELATED"/>
    <property type="match status" value="1"/>
</dbReference>
<dbReference type="InterPro" id="IPR007324">
    <property type="entry name" value="Sugar-bd_dom_put"/>
</dbReference>
<organism evidence="7 8">
    <name type="scientific">Mangrovihabitans endophyticus</name>
    <dbReference type="NCBI Taxonomy" id="1751298"/>
    <lineage>
        <taxon>Bacteria</taxon>
        <taxon>Bacillati</taxon>
        <taxon>Actinomycetota</taxon>
        <taxon>Actinomycetes</taxon>
        <taxon>Micromonosporales</taxon>
        <taxon>Micromonosporaceae</taxon>
        <taxon>Mangrovihabitans</taxon>
    </lineage>
</organism>
<evidence type="ECO:0000259" key="6">
    <source>
        <dbReference type="Pfam" id="PF13545"/>
    </source>
</evidence>
<proteinExistence type="inferred from homology"/>
<name>A0A8J3BY86_9ACTN</name>
<dbReference type="GO" id="GO:0003677">
    <property type="term" value="F:DNA binding"/>
    <property type="evidence" value="ECO:0007669"/>
    <property type="project" value="UniProtKB-KW"/>
</dbReference>
<gene>
    <name evidence="7" type="ORF">GCM10012284_26560</name>
</gene>
<accession>A0A8J3BY86</accession>
<dbReference type="Pfam" id="PF04198">
    <property type="entry name" value="Sugar-bind"/>
    <property type="match status" value="1"/>
</dbReference>
<dbReference type="Gene3D" id="1.10.10.10">
    <property type="entry name" value="Winged helix-like DNA-binding domain superfamily/Winged helix DNA-binding domain"/>
    <property type="match status" value="1"/>
</dbReference>
<comment type="caution">
    <text evidence="7">The sequence shown here is derived from an EMBL/GenBank/DDBJ whole genome shotgun (WGS) entry which is preliminary data.</text>
</comment>
<dbReference type="CDD" id="cd06171">
    <property type="entry name" value="Sigma70_r4"/>
    <property type="match status" value="1"/>
</dbReference>
<feature type="domain" description="Sugar-binding" evidence="5">
    <location>
        <begin position="102"/>
        <end position="317"/>
    </location>
</feature>
<dbReference type="EMBL" id="BMMX01000009">
    <property type="protein sequence ID" value="GGK91388.1"/>
    <property type="molecule type" value="Genomic_DNA"/>
</dbReference>
<protein>
    <submittedName>
        <fullName evidence="7">Transcriptional regulator</fullName>
    </submittedName>
</protein>
<dbReference type="AlphaFoldDB" id="A0A8J3BY86"/>
<dbReference type="InterPro" id="IPR001387">
    <property type="entry name" value="Cro/C1-type_HTH"/>
</dbReference>
<reference evidence="7" key="2">
    <citation type="submission" date="2020-09" db="EMBL/GenBank/DDBJ databases">
        <authorList>
            <person name="Sun Q."/>
            <person name="Zhou Y."/>
        </authorList>
    </citation>
    <scope>NUCLEOTIDE SEQUENCE</scope>
    <source>
        <strain evidence="7">CGMCC 4.7299</strain>
    </source>
</reference>
<evidence type="ECO:0000256" key="3">
    <source>
        <dbReference type="ARBA" id="ARBA00023125"/>
    </source>
</evidence>
<feature type="domain" description="HTH crp-type" evidence="6">
    <location>
        <begin position="36"/>
        <end position="67"/>
    </location>
</feature>
<dbReference type="SUPFAM" id="SSF100950">
    <property type="entry name" value="NagB/RpiA/CoA transferase-like"/>
    <property type="match status" value="1"/>
</dbReference>
<keyword evidence="4" id="KW-0804">Transcription</keyword>
<dbReference type="SUPFAM" id="SSF88659">
    <property type="entry name" value="Sigma3 and sigma4 domains of RNA polymerase sigma factors"/>
    <property type="match status" value="1"/>
</dbReference>
<dbReference type="InterPro" id="IPR012318">
    <property type="entry name" value="HTH_CRP"/>
</dbReference>
<reference evidence="7" key="1">
    <citation type="journal article" date="2014" name="Int. J. Syst. Evol. Microbiol.">
        <title>Complete genome sequence of Corynebacterium casei LMG S-19264T (=DSM 44701T), isolated from a smear-ripened cheese.</title>
        <authorList>
            <consortium name="US DOE Joint Genome Institute (JGI-PGF)"/>
            <person name="Walter F."/>
            <person name="Albersmeier A."/>
            <person name="Kalinowski J."/>
            <person name="Ruckert C."/>
        </authorList>
    </citation>
    <scope>NUCLEOTIDE SEQUENCE</scope>
    <source>
        <strain evidence="7">CGMCC 4.7299</strain>
    </source>
</reference>
<dbReference type="InterPro" id="IPR037171">
    <property type="entry name" value="NagB/RpiA_transferase-like"/>
</dbReference>
<dbReference type="PANTHER" id="PTHR34294:SF1">
    <property type="entry name" value="TRANSCRIPTIONAL REGULATOR LSRR"/>
    <property type="match status" value="1"/>
</dbReference>
<dbReference type="Proteomes" id="UP000656042">
    <property type="component" value="Unassembled WGS sequence"/>
</dbReference>
<dbReference type="Gene3D" id="3.40.50.1360">
    <property type="match status" value="1"/>
</dbReference>
<dbReference type="CDD" id="cd00093">
    <property type="entry name" value="HTH_XRE"/>
    <property type="match status" value="1"/>
</dbReference>
<evidence type="ECO:0000256" key="1">
    <source>
        <dbReference type="ARBA" id="ARBA00010466"/>
    </source>
</evidence>
<evidence type="ECO:0000256" key="2">
    <source>
        <dbReference type="ARBA" id="ARBA00023015"/>
    </source>
</evidence>
<keyword evidence="2" id="KW-0805">Transcription regulation</keyword>
<evidence type="ECO:0000313" key="8">
    <source>
        <dbReference type="Proteomes" id="UP000656042"/>
    </source>
</evidence>
<keyword evidence="3" id="KW-0238">DNA-binding</keyword>
<evidence type="ECO:0000256" key="4">
    <source>
        <dbReference type="ARBA" id="ARBA00023163"/>
    </source>
</evidence>
<sequence length="328" mass="34047">MDNLALMRDRLAVTPEGPRFSPQLLYRAAKLYYVQDATQAEIADQLGTSRATVSRLLSEARRLGIVKIEVVEPVEDDVSTLAAQTAEALGLSAVHLSTMGSSTPGALGPAVATALSRIGLDPGDVLIVSSGRTVFEVAQADLPALPGVQVTPTVGGQDDPNAWYQTNEITRMVAAKIGGTPTFLYAPALPGPDLHQLLLADPSIRRVTRLWENARCALLGVGAPPATRSSIPAFVPIGAVASAVGDVCNHFFDRDGNDVPFPGGDRLIATSVELLRRIPASIAVAAGEVKVPAIAAGARAGYFNQLVTDVPTAKALVAAATTAASETA</sequence>
<dbReference type="InterPro" id="IPR051054">
    <property type="entry name" value="SorC_transcr_regulators"/>
</dbReference>